<dbReference type="Proteomes" id="UP000187251">
    <property type="component" value="Unassembled WGS sequence"/>
</dbReference>
<keyword evidence="6" id="KW-0540">Nuclease</keyword>
<comment type="cofactor">
    <cofactor evidence="3">
        <name>Mg(2+)</name>
        <dbReference type="ChEBI" id="CHEBI:18420"/>
    </cofactor>
</comment>
<gene>
    <name evidence="12" type="ORF">BIZ92_18630</name>
</gene>
<dbReference type="RefSeq" id="WP_076416418.1">
    <property type="nucleotide sequence ID" value="NZ_MJMN01000065.1"/>
</dbReference>
<evidence type="ECO:0000256" key="4">
    <source>
        <dbReference type="ARBA" id="ARBA00005533"/>
    </source>
</evidence>
<evidence type="ECO:0000256" key="8">
    <source>
        <dbReference type="ARBA" id="ARBA00022801"/>
    </source>
</evidence>
<comment type="similarity">
    <text evidence="4">Belongs to the FAN1 family.</text>
</comment>
<dbReference type="PANTHER" id="PTHR15749:SF4">
    <property type="entry name" value="FANCONI-ASSOCIATED NUCLEASE 1"/>
    <property type="match status" value="1"/>
</dbReference>
<reference evidence="12 13" key="1">
    <citation type="submission" date="2016-09" db="EMBL/GenBank/DDBJ databases">
        <title>Phylogenomics of Achromobacter.</title>
        <authorList>
            <person name="Jeukens J."/>
            <person name="Freschi L."/>
            <person name="Vincent A.T."/>
            <person name="Emond-Rheault J.-G."/>
            <person name="Kukavica-Ibrulj I."/>
            <person name="Charette S.J."/>
            <person name="Levesque R.C."/>
        </authorList>
    </citation>
    <scope>NUCLEOTIDE SEQUENCE [LARGE SCALE GENOMIC DNA]</scope>
    <source>
        <strain evidence="12 13">AUS488</strain>
    </source>
</reference>
<comment type="catalytic activity">
    <reaction evidence="1">
        <text>Hydrolytically removes 5'-nucleotides successively from the 3'-hydroxy termini of 3'-hydroxy-terminated oligonucleotides.</text>
        <dbReference type="EC" id="3.1.4.1"/>
    </reaction>
</comment>
<keyword evidence="9" id="KW-0460">Magnesium</keyword>
<protein>
    <recommendedName>
        <fullName evidence="5">phosphodiesterase I</fullName>
        <ecNumber evidence="5">3.1.4.1</ecNumber>
    </recommendedName>
</protein>
<accession>A0A1R1JK59</accession>
<dbReference type="Pfam" id="PF18081">
    <property type="entry name" value="FANC_SAP"/>
    <property type="match status" value="1"/>
</dbReference>
<keyword evidence="8" id="KW-0378">Hydrolase</keyword>
<evidence type="ECO:0000256" key="10">
    <source>
        <dbReference type="ARBA" id="ARBA00023211"/>
    </source>
</evidence>
<evidence type="ECO:0000256" key="2">
    <source>
        <dbReference type="ARBA" id="ARBA00001936"/>
    </source>
</evidence>
<dbReference type="InterPro" id="IPR040603">
    <property type="entry name" value="FAN1_SAP_bact"/>
</dbReference>
<proteinExistence type="inferred from homology"/>
<comment type="caution">
    <text evidence="12">The sequence shown here is derived from an EMBL/GenBank/DDBJ whole genome shotgun (WGS) entry which is preliminary data.</text>
</comment>
<evidence type="ECO:0000256" key="9">
    <source>
        <dbReference type="ARBA" id="ARBA00022842"/>
    </source>
</evidence>
<dbReference type="GO" id="GO:0036297">
    <property type="term" value="P:interstrand cross-link repair"/>
    <property type="evidence" value="ECO:0007669"/>
    <property type="project" value="InterPro"/>
</dbReference>
<evidence type="ECO:0000259" key="11">
    <source>
        <dbReference type="SMART" id="SM00990"/>
    </source>
</evidence>
<dbReference type="InterPro" id="IPR011856">
    <property type="entry name" value="tRNA_endonuc-like_dom_sf"/>
</dbReference>
<evidence type="ECO:0000256" key="7">
    <source>
        <dbReference type="ARBA" id="ARBA00022723"/>
    </source>
</evidence>
<evidence type="ECO:0000313" key="12">
    <source>
        <dbReference type="EMBL" id="OMG75579.1"/>
    </source>
</evidence>
<dbReference type="Pfam" id="PF08774">
    <property type="entry name" value="VRR_NUC"/>
    <property type="match status" value="1"/>
</dbReference>
<evidence type="ECO:0000313" key="13">
    <source>
        <dbReference type="Proteomes" id="UP000187251"/>
    </source>
</evidence>
<evidence type="ECO:0000256" key="5">
    <source>
        <dbReference type="ARBA" id="ARBA00012029"/>
    </source>
</evidence>
<dbReference type="PANTHER" id="PTHR15749">
    <property type="entry name" value="FANCONI-ASSOCIATED NUCLEASE 1"/>
    <property type="match status" value="1"/>
</dbReference>
<dbReference type="EC" id="3.1.4.1" evidence="5"/>
<dbReference type="GO" id="GO:0046872">
    <property type="term" value="F:metal ion binding"/>
    <property type="evidence" value="ECO:0007669"/>
    <property type="project" value="UniProtKB-KW"/>
</dbReference>
<dbReference type="GO" id="GO:0004528">
    <property type="term" value="F:phosphodiesterase I activity"/>
    <property type="evidence" value="ECO:0007669"/>
    <property type="project" value="UniProtKB-EC"/>
</dbReference>
<keyword evidence="10" id="KW-0464">Manganese</keyword>
<evidence type="ECO:0000256" key="1">
    <source>
        <dbReference type="ARBA" id="ARBA00000983"/>
    </source>
</evidence>
<sequence length="584" mass="65879">MLPPHRYYYLHNFQRALAWVGERYADLLDERERRFMADFAALPLVSQALLVRMLMRRGPWFRASRLVYEEIPATAEAAAPLLALGWLDADGPMTLDELFALHTRPELDRLFAATAARGAGRKADLLDAMRARHPDARPYAGWLAVARGAPEQACATRVAASDEAPAGDPPAAAPRSVAADPVAVIDPAWRVAVADLCERLRLMFFGNLHQDWSEFVLADLGVFQYEAVPFEPSSRAFQARADVDRYLALHACRRALDDGLDVDALLRAVADCASDNAWLEKRRAKVLLRLGQACERARDWDAAERVYALCAYPGARHRRIRVHERMARFDEALALALRAQAAPESEEETQRLARMLPRLRRKLGQAVARRVAPPVARFDLELERPATPMPVEFAARDHLHRDDAPVHYVENALINSLFGLLCWPAVFAPLPGAFFHPFQRGPADLDAPDFHARREALFAACLAQLDSGEYRDTIRRRYVDKHGLQSPFVFWGALDEPLLDRALEHLPPAHLKQFFTRLLRDVKANRSGLPDLIRFQAAAPGYELIEIKGPGDKLQDNQIRWLAYCAEHGMPVRVCHVSWREPRP</sequence>
<evidence type="ECO:0000256" key="3">
    <source>
        <dbReference type="ARBA" id="ARBA00001946"/>
    </source>
</evidence>
<comment type="cofactor">
    <cofactor evidence="2">
        <name>Mn(2+)</name>
        <dbReference type="ChEBI" id="CHEBI:29035"/>
    </cofactor>
</comment>
<dbReference type="OrthoDB" id="9803913at2"/>
<dbReference type="InterPro" id="IPR049125">
    <property type="entry name" value="FAN1-like_WH"/>
</dbReference>
<keyword evidence="7" id="KW-0479">Metal-binding</keyword>
<dbReference type="GO" id="GO:0003676">
    <property type="term" value="F:nucleic acid binding"/>
    <property type="evidence" value="ECO:0007669"/>
    <property type="project" value="InterPro"/>
</dbReference>
<organism evidence="12 13">
    <name type="scientific">Alcaligenes xylosoxydans xylosoxydans</name>
    <name type="common">Achromobacter xylosoxidans</name>
    <dbReference type="NCBI Taxonomy" id="85698"/>
    <lineage>
        <taxon>Bacteria</taxon>
        <taxon>Pseudomonadati</taxon>
        <taxon>Pseudomonadota</taxon>
        <taxon>Betaproteobacteria</taxon>
        <taxon>Burkholderiales</taxon>
        <taxon>Alcaligenaceae</taxon>
        <taxon>Achromobacter</taxon>
    </lineage>
</organism>
<dbReference type="InterPro" id="IPR033315">
    <property type="entry name" value="Fan1-like"/>
</dbReference>
<feature type="domain" description="VRR-NUC" evidence="11">
    <location>
        <begin position="465"/>
        <end position="579"/>
    </location>
</feature>
<dbReference type="Gene3D" id="3.40.1350.10">
    <property type="match status" value="1"/>
</dbReference>
<name>A0A1R1JK59_ALCXX</name>
<evidence type="ECO:0000256" key="6">
    <source>
        <dbReference type="ARBA" id="ARBA00022722"/>
    </source>
</evidence>
<dbReference type="SMART" id="SM00990">
    <property type="entry name" value="VRR_NUC"/>
    <property type="match status" value="1"/>
</dbReference>
<dbReference type="InterPro" id="IPR014883">
    <property type="entry name" value="VRR_NUC"/>
</dbReference>
<dbReference type="Pfam" id="PF21315">
    <property type="entry name" value="FAN1_HTH"/>
    <property type="match status" value="1"/>
</dbReference>
<dbReference type="EMBL" id="MJMN01000065">
    <property type="protein sequence ID" value="OMG75579.1"/>
    <property type="molecule type" value="Genomic_DNA"/>
</dbReference>
<dbReference type="AlphaFoldDB" id="A0A1R1JK59"/>